<dbReference type="Proteomes" id="UP001609219">
    <property type="component" value="Unassembled WGS sequence"/>
</dbReference>
<accession>A0ABW7JV99</accession>
<protein>
    <submittedName>
        <fullName evidence="1">Uncharacterized protein</fullName>
    </submittedName>
</protein>
<reference evidence="4 5" key="1">
    <citation type="submission" date="2024-10" db="EMBL/GenBank/DDBJ databases">
        <authorList>
            <person name="Riesco R."/>
        </authorList>
    </citation>
    <scope>NUCLEOTIDE SEQUENCE [LARGE SCALE GENOMIC DNA]</scope>
    <source>
        <strain evidence="3 5">NCIMB 15448</strain>
        <strain evidence="1 4">NCIMB 15449</strain>
        <strain evidence="2 6">NCIMB 15450</strain>
    </source>
</reference>
<name>A0ABW7JV99_9NOCA</name>
<dbReference type="Proteomes" id="UP001609176">
    <property type="component" value="Unassembled WGS sequence"/>
</dbReference>
<dbReference type="RefSeq" id="WP_395118529.1">
    <property type="nucleotide sequence ID" value="NZ_JBIMSN010000119.1"/>
</dbReference>
<evidence type="ECO:0000313" key="2">
    <source>
        <dbReference type="EMBL" id="MFH5231672.1"/>
    </source>
</evidence>
<evidence type="ECO:0000313" key="6">
    <source>
        <dbReference type="Proteomes" id="UP001609219"/>
    </source>
</evidence>
<comment type="caution">
    <text evidence="1">The sequence shown here is derived from an EMBL/GenBank/DDBJ whole genome shotgun (WGS) entry which is preliminary data.</text>
</comment>
<evidence type="ECO:0000313" key="5">
    <source>
        <dbReference type="Proteomes" id="UP001609176"/>
    </source>
</evidence>
<keyword evidence="6" id="KW-1185">Reference proteome</keyword>
<dbReference type="Proteomes" id="UP001609175">
    <property type="component" value="Unassembled WGS sequence"/>
</dbReference>
<evidence type="ECO:0000313" key="1">
    <source>
        <dbReference type="EMBL" id="MFH5211773.1"/>
    </source>
</evidence>
<organism evidence="1 4">
    <name type="scientific">Antrihabitans spumae</name>
    <dbReference type="NCBI Taxonomy" id="3373370"/>
    <lineage>
        <taxon>Bacteria</taxon>
        <taxon>Bacillati</taxon>
        <taxon>Actinomycetota</taxon>
        <taxon>Actinomycetes</taxon>
        <taxon>Mycobacteriales</taxon>
        <taxon>Nocardiaceae</taxon>
        <taxon>Antrihabitans</taxon>
    </lineage>
</organism>
<gene>
    <name evidence="3" type="ORF">ACHIPV_25385</name>
    <name evidence="1" type="ORF">ACHIPZ_26755</name>
    <name evidence="2" type="ORF">ACHIRB_24345</name>
</gene>
<dbReference type="EMBL" id="JBIMSP010000064">
    <property type="protein sequence ID" value="MFH5245185.1"/>
    <property type="molecule type" value="Genomic_DNA"/>
</dbReference>
<dbReference type="EMBL" id="JBIMSO010000136">
    <property type="protein sequence ID" value="MFH5211773.1"/>
    <property type="molecule type" value="Genomic_DNA"/>
</dbReference>
<sequence>MTESDRPLWHVPAPAGGWGPPWPQVVEIGQVLPGDRWTLVGGLMVQLHALHAGLPLERVTVDVDMVLHIETGATTFGQARAALESIGYELPRVRSWSARG</sequence>
<dbReference type="EMBL" id="JBIMSN010000119">
    <property type="protein sequence ID" value="MFH5231672.1"/>
    <property type="molecule type" value="Genomic_DNA"/>
</dbReference>
<proteinExistence type="predicted"/>
<evidence type="ECO:0000313" key="3">
    <source>
        <dbReference type="EMBL" id="MFH5245185.1"/>
    </source>
</evidence>
<evidence type="ECO:0000313" key="4">
    <source>
        <dbReference type="Proteomes" id="UP001609175"/>
    </source>
</evidence>